<evidence type="ECO:0000313" key="6">
    <source>
        <dbReference type="Proteomes" id="UP000193560"/>
    </source>
</evidence>
<sequence>MENSAHNEYILWGYKVIENGDQPRQPVLIPIYRVVPSEYSDTKLSIVRSTIADHQCQSAPTPSLSSISPPAQHQAISTPMSPSPSSVNSPSISMQPPSLSRQSSISALSTGGNDSTGVQKNQIDDRQPRKINRQQYSPEVTKHLKQAFVDTVGHDRKLTKALRKKIMHETGLNSRNLTYWFSNRKRRPPFLGQQYKEAVIQSRGQVKTYEDFELWWALSKKKK</sequence>
<protein>
    <recommendedName>
        <fullName evidence="4">Homeobox domain-containing protein</fullName>
    </recommendedName>
</protein>
<dbReference type="SMART" id="SM00389">
    <property type="entry name" value="HOX"/>
    <property type="match status" value="1"/>
</dbReference>
<dbReference type="InterPro" id="IPR009057">
    <property type="entry name" value="Homeodomain-like_sf"/>
</dbReference>
<dbReference type="GO" id="GO:0003677">
    <property type="term" value="F:DNA binding"/>
    <property type="evidence" value="ECO:0007669"/>
    <property type="project" value="UniProtKB-UniRule"/>
</dbReference>
<keyword evidence="6" id="KW-1185">Reference proteome</keyword>
<dbReference type="STRING" id="90262.A0A1X2HZ87"/>
<keyword evidence="1 2" id="KW-0539">Nucleus</keyword>
<feature type="compositionally biased region" description="Polar residues" evidence="3">
    <location>
        <begin position="110"/>
        <end position="121"/>
    </location>
</feature>
<feature type="compositionally biased region" description="Polar residues" evidence="3">
    <location>
        <begin position="56"/>
        <end position="76"/>
    </location>
</feature>
<accession>A0A1X2HZ87</accession>
<comment type="caution">
    <text evidence="5">The sequence shown here is derived from an EMBL/GenBank/DDBJ whole genome shotgun (WGS) entry which is preliminary data.</text>
</comment>
<dbReference type="InterPro" id="IPR001356">
    <property type="entry name" value="HD"/>
</dbReference>
<dbReference type="CDD" id="cd00086">
    <property type="entry name" value="homeodomain"/>
    <property type="match status" value="1"/>
</dbReference>
<evidence type="ECO:0000256" key="3">
    <source>
        <dbReference type="SAM" id="MobiDB-lite"/>
    </source>
</evidence>
<name>A0A1X2HZ87_9FUNG</name>
<proteinExistence type="predicted"/>
<evidence type="ECO:0000313" key="5">
    <source>
        <dbReference type="EMBL" id="ORZ05839.1"/>
    </source>
</evidence>
<organism evidence="5 6">
    <name type="scientific">Absidia repens</name>
    <dbReference type="NCBI Taxonomy" id="90262"/>
    <lineage>
        <taxon>Eukaryota</taxon>
        <taxon>Fungi</taxon>
        <taxon>Fungi incertae sedis</taxon>
        <taxon>Mucoromycota</taxon>
        <taxon>Mucoromycotina</taxon>
        <taxon>Mucoromycetes</taxon>
        <taxon>Mucorales</taxon>
        <taxon>Cunninghamellaceae</taxon>
        <taxon>Absidia</taxon>
    </lineage>
</organism>
<dbReference type="EMBL" id="MCGE01000042">
    <property type="protein sequence ID" value="ORZ05839.1"/>
    <property type="molecule type" value="Genomic_DNA"/>
</dbReference>
<dbReference type="Proteomes" id="UP000193560">
    <property type="component" value="Unassembled WGS sequence"/>
</dbReference>
<dbReference type="AlphaFoldDB" id="A0A1X2HZ87"/>
<evidence type="ECO:0000259" key="4">
    <source>
        <dbReference type="PROSITE" id="PS50071"/>
    </source>
</evidence>
<feature type="DNA-binding region" description="Homeobox" evidence="1">
    <location>
        <begin position="129"/>
        <end position="188"/>
    </location>
</feature>
<dbReference type="PROSITE" id="PS50071">
    <property type="entry name" value="HOMEOBOX_2"/>
    <property type="match status" value="1"/>
</dbReference>
<dbReference type="Gene3D" id="1.10.10.60">
    <property type="entry name" value="Homeodomain-like"/>
    <property type="match status" value="1"/>
</dbReference>
<dbReference type="Pfam" id="PF00046">
    <property type="entry name" value="Homeodomain"/>
    <property type="match status" value="1"/>
</dbReference>
<evidence type="ECO:0000256" key="2">
    <source>
        <dbReference type="RuleBase" id="RU000682"/>
    </source>
</evidence>
<feature type="domain" description="Homeobox" evidence="4">
    <location>
        <begin position="127"/>
        <end position="187"/>
    </location>
</feature>
<reference evidence="5 6" key="1">
    <citation type="submission" date="2016-07" db="EMBL/GenBank/DDBJ databases">
        <title>Pervasive Adenine N6-methylation of Active Genes in Fungi.</title>
        <authorList>
            <consortium name="DOE Joint Genome Institute"/>
            <person name="Mondo S.J."/>
            <person name="Dannebaum R.O."/>
            <person name="Kuo R.C."/>
            <person name="Labutti K."/>
            <person name="Haridas S."/>
            <person name="Kuo A."/>
            <person name="Salamov A."/>
            <person name="Ahrendt S.R."/>
            <person name="Lipzen A."/>
            <person name="Sullivan W."/>
            <person name="Andreopoulos W.B."/>
            <person name="Clum A."/>
            <person name="Lindquist E."/>
            <person name="Daum C."/>
            <person name="Ramamoorthy G.K."/>
            <person name="Gryganskyi A."/>
            <person name="Culley D."/>
            <person name="Magnuson J.K."/>
            <person name="James T.Y."/>
            <person name="O'Malley M.A."/>
            <person name="Stajich J.E."/>
            <person name="Spatafora J.W."/>
            <person name="Visel A."/>
            <person name="Grigoriev I.V."/>
        </authorList>
    </citation>
    <scope>NUCLEOTIDE SEQUENCE [LARGE SCALE GENOMIC DNA]</scope>
    <source>
        <strain evidence="5 6">NRRL 1336</strain>
    </source>
</reference>
<feature type="compositionally biased region" description="Low complexity" evidence="3">
    <location>
        <begin position="77"/>
        <end position="109"/>
    </location>
</feature>
<evidence type="ECO:0000256" key="1">
    <source>
        <dbReference type="PROSITE-ProRule" id="PRU00108"/>
    </source>
</evidence>
<dbReference type="OrthoDB" id="2389483at2759"/>
<keyword evidence="1 2" id="KW-0371">Homeobox</keyword>
<dbReference type="SUPFAM" id="SSF46689">
    <property type="entry name" value="Homeodomain-like"/>
    <property type="match status" value="1"/>
</dbReference>
<comment type="subcellular location">
    <subcellularLocation>
        <location evidence="1 2">Nucleus</location>
    </subcellularLocation>
</comment>
<dbReference type="GO" id="GO:0005634">
    <property type="term" value="C:nucleus"/>
    <property type="evidence" value="ECO:0007669"/>
    <property type="project" value="UniProtKB-SubCell"/>
</dbReference>
<gene>
    <name evidence="5" type="ORF">BCR42DRAFT_427865</name>
</gene>
<feature type="region of interest" description="Disordered" evidence="3">
    <location>
        <begin position="56"/>
        <end position="132"/>
    </location>
</feature>
<keyword evidence="1 2" id="KW-0238">DNA-binding</keyword>